<gene>
    <name evidence="4" type="ORF">ILEXP_LOCUS2894</name>
</gene>
<evidence type="ECO:0000259" key="2">
    <source>
        <dbReference type="Pfam" id="PF00004"/>
    </source>
</evidence>
<organism evidence="4 5">
    <name type="scientific">Ilex paraguariensis</name>
    <name type="common">yerba mate</name>
    <dbReference type="NCBI Taxonomy" id="185542"/>
    <lineage>
        <taxon>Eukaryota</taxon>
        <taxon>Viridiplantae</taxon>
        <taxon>Streptophyta</taxon>
        <taxon>Embryophyta</taxon>
        <taxon>Tracheophyta</taxon>
        <taxon>Spermatophyta</taxon>
        <taxon>Magnoliopsida</taxon>
        <taxon>eudicotyledons</taxon>
        <taxon>Gunneridae</taxon>
        <taxon>Pentapetalae</taxon>
        <taxon>asterids</taxon>
        <taxon>campanulids</taxon>
        <taxon>Aquifoliales</taxon>
        <taxon>Aquifoliaceae</taxon>
        <taxon>Ilex</taxon>
    </lineage>
</organism>
<dbReference type="Proteomes" id="UP001642360">
    <property type="component" value="Unassembled WGS sequence"/>
</dbReference>
<accession>A0ABC8QT73</accession>
<evidence type="ECO:0008006" key="6">
    <source>
        <dbReference type="Google" id="ProtNLM"/>
    </source>
</evidence>
<dbReference type="InterPro" id="IPR003960">
    <property type="entry name" value="ATPase_AAA_CS"/>
</dbReference>
<keyword evidence="1" id="KW-0067">ATP-binding</keyword>
<dbReference type="InterPro" id="IPR003959">
    <property type="entry name" value="ATPase_AAA_core"/>
</dbReference>
<evidence type="ECO:0000313" key="5">
    <source>
        <dbReference type="Proteomes" id="UP001642360"/>
    </source>
</evidence>
<evidence type="ECO:0000259" key="3">
    <source>
        <dbReference type="Pfam" id="PF25568"/>
    </source>
</evidence>
<protein>
    <recommendedName>
        <fullName evidence="6">ATPase AAA-type core domain-containing protein</fullName>
    </recommendedName>
</protein>
<proteinExistence type="inferred from homology"/>
<dbReference type="AlphaFoldDB" id="A0ABC8QT73"/>
<dbReference type="Gene3D" id="6.10.280.40">
    <property type="match status" value="1"/>
</dbReference>
<comment type="similarity">
    <text evidence="1">Belongs to the AAA ATPase family.</text>
</comment>
<dbReference type="EMBL" id="CAUOFW020000726">
    <property type="protein sequence ID" value="CAK9135929.1"/>
    <property type="molecule type" value="Genomic_DNA"/>
</dbReference>
<dbReference type="InterPro" id="IPR058017">
    <property type="entry name" value="At3g28540-like_C"/>
</dbReference>
<dbReference type="GO" id="GO:0005524">
    <property type="term" value="F:ATP binding"/>
    <property type="evidence" value="ECO:0007669"/>
    <property type="project" value="UniProtKB-KW"/>
</dbReference>
<keyword evidence="5" id="KW-1185">Reference proteome</keyword>
<dbReference type="Pfam" id="PF25568">
    <property type="entry name" value="AAA_lid_At3g28540"/>
    <property type="match status" value="1"/>
</dbReference>
<dbReference type="PROSITE" id="PS00674">
    <property type="entry name" value="AAA"/>
    <property type="match status" value="1"/>
</dbReference>
<dbReference type="InterPro" id="IPR050747">
    <property type="entry name" value="Mitochondrial_chaperone_BCS1"/>
</dbReference>
<name>A0ABC8QT73_9AQUA</name>
<feature type="domain" description="AAA+ ATPase At3g28540-like C-terminal" evidence="3">
    <location>
        <begin position="64"/>
        <end position="128"/>
    </location>
</feature>
<dbReference type="PANTHER" id="PTHR23070">
    <property type="entry name" value="BCS1 AAA-TYPE ATPASE"/>
    <property type="match status" value="1"/>
</dbReference>
<feature type="domain" description="ATPase AAA-type core" evidence="2">
    <location>
        <begin position="31"/>
        <end position="61"/>
    </location>
</feature>
<sequence>MKFPWLMVEARGTLTVKNGANSFHWQACGGERLVVFTTNYVDKLDPALIRRGRMEKHIELSYFSFEAFKVLTKNYLNLETHHLFVKIRELLEEINMSLSDVAEYLMPKTIPGDAETCLESLIGAREGQRGSKAED</sequence>
<dbReference type="Pfam" id="PF00004">
    <property type="entry name" value="AAA"/>
    <property type="match status" value="1"/>
</dbReference>
<keyword evidence="1" id="KW-0547">Nucleotide-binding</keyword>
<evidence type="ECO:0000313" key="4">
    <source>
        <dbReference type="EMBL" id="CAK9135929.1"/>
    </source>
</evidence>
<comment type="caution">
    <text evidence="4">The sequence shown here is derived from an EMBL/GenBank/DDBJ whole genome shotgun (WGS) entry which is preliminary data.</text>
</comment>
<dbReference type="SUPFAM" id="SSF52540">
    <property type="entry name" value="P-loop containing nucleoside triphosphate hydrolases"/>
    <property type="match status" value="1"/>
</dbReference>
<dbReference type="Gene3D" id="3.40.50.300">
    <property type="entry name" value="P-loop containing nucleotide triphosphate hydrolases"/>
    <property type="match status" value="1"/>
</dbReference>
<evidence type="ECO:0000256" key="1">
    <source>
        <dbReference type="RuleBase" id="RU003651"/>
    </source>
</evidence>
<dbReference type="InterPro" id="IPR027417">
    <property type="entry name" value="P-loop_NTPase"/>
</dbReference>
<reference evidence="4 5" key="1">
    <citation type="submission" date="2024-02" db="EMBL/GenBank/DDBJ databases">
        <authorList>
            <person name="Vignale AGUSTIN F."/>
            <person name="Sosa J E."/>
            <person name="Modenutti C."/>
        </authorList>
    </citation>
    <scope>NUCLEOTIDE SEQUENCE [LARGE SCALE GENOMIC DNA]</scope>
</reference>